<accession>A0A251ZW47</accession>
<name>A0A251ZW47_9PROT</name>
<dbReference type="AlphaFoldDB" id="A0A251ZW47"/>
<comment type="subcellular location">
    <subcellularLocation>
        <location evidence="1">Cytoplasm</location>
    </subcellularLocation>
</comment>
<evidence type="ECO:0000313" key="5">
    <source>
        <dbReference type="EMBL" id="OUI78907.1"/>
    </source>
</evidence>
<protein>
    <submittedName>
        <fullName evidence="5">Fructose-6-phosphate aldolase</fullName>
    </submittedName>
</protein>
<dbReference type="PROSITE" id="PS00958">
    <property type="entry name" value="TRANSALDOLASE_2"/>
    <property type="match status" value="1"/>
</dbReference>
<comment type="caution">
    <text evidence="5">The sequence shown here is derived from an EMBL/GenBank/DDBJ whole genome shotgun (WGS) entry which is preliminary data.</text>
</comment>
<dbReference type="InterPro" id="IPR013785">
    <property type="entry name" value="Aldolase_TIM"/>
</dbReference>
<dbReference type="FunFam" id="3.20.20.70:FF:000018">
    <property type="entry name" value="Probable transaldolase"/>
    <property type="match status" value="1"/>
</dbReference>
<evidence type="ECO:0000256" key="2">
    <source>
        <dbReference type="ARBA" id="ARBA00022490"/>
    </source>
</evidence>
<keyword evidence="2" id="KW-0963">Cytoplasm</keyword>
<dbReference type="InterPro" id="IPR018225">
    <property type="entry name" value="Transaldolase_AS"/>
</dbReference>
<dbReference type="EMBL" id="JOPB01000003">
    <property type="protein sequence ID" value="OUI78907.1"/>
    <property type="molecule type" value="Genomic_DNA"/>
</dbReference>
<dbReference type="PANTHER" id="PTHR10683:SF40">
    <property type="entry name" value="FRUCTOSE-6-PHOSPHATE ALDOLASE 1-RELATED"/>
    <property type="match status" value="1"/>
</dbReference>
<keyword evidence="3" id="KW-0570">Pentose shunt</keyword>
<dbReference type="GO" id="GO:0016832">
    <property type="term" value="F:aldehyde-lyase activity"/>
    <property type="evidence" value="ECO:0007669"/>
    <property type="project" value="InterPro"/>
</dbReference>
<dbReference type="GO" id="GO:0005737">
    <property type="term" value="C:cytoplasm"/>
    <property type="evidence" value="ECO:0007669"/>
    <property type="project" value="UniProtKB-SubCell"/>
</dbReference>
<dbReference type="PROSITE" id="PS01054">
    <property type="entry name" value="TRANSALDOLASE_1"/>
    <property type="match status" value="1"/>
</dbReference>
<evidence type="ECO:0000256" key="4">
    <source>
        <dbReference type="ARBA" id="ARBA00023270"/>
    </source>
</evidence>
<dbReference type="InterPro" id="IPR033919">
    <property type="entry name" value="TSA/FSA_arc/bac"/>
</dbReference>
<dbReference type="GO" id="GO:0006098">
    <property type="term" value="P:pentose-phosphate shunt"/>
    <property type="evidence" value="ECO:0007669"/>
    <property type="project" value="UniProtKB-KW"/>
</dbReference>
<sequence length="220" mass="23400">MKILLDTSDVKAIKRISGMFPVWGVTTNPAIVAAGGVPLFDLLPAIRDAMGGKGTLFAQVIAPTVEGMIDDAHKLRERVDNLVVKVPVTPSGLQVIKELTAQNIPTLATSVYGAAQGLLGVLAGAKYVSPYVSRIDAQGGNGPEVVSELQALLSTHAPEKELVAASFKSPRQALECMLIGCKGITLPVDIFDLFIADPAVGIAVKQFEEKWQNTFHQENL</sequence>
<reference evidence="6" key="1">
    <citation type="submission" date="2014-06" db="EMBL/GenBank/DDBJ databases">
        <authorList>
            <person name="Winans N.J."/>
            <person name="Newell P.D."/>
            <person name="Douglas A.E."/>
        </authorList>
    </citation>
    <scope>NUCLEOTIDE SEQUENCE [LARGE SCALE GENOMIC DNA]</scope>
    <source>
        <strain evidence="6">DmL_052</strain>
    </source>
</reference>
<keyword evidence="6" id="KW-1185">Reference proteome</keyword>
<proteinExistence type="predicted"/>
<dbReference type="RefSeq" id="WP_008853528.1">
    <property type="nucleotide sequence ID" value="NZ_JOPB01000003.1"/>
</dbReference>
<dbReference type="CDD" id="cd00956">
    <property type="entry name" value="Transaldolase_FSA"/>
    <property type="match status" value="1"/>
</dbReference>
<evidence type="ECO:0000313" key="6">
    <source>
        <dbReference type="Proteomes" id="UP000194946"/>
    </source>
</evidence>
<dbReference type="GO" id="GO:0042182">
    <property type="term" value="P:ketone catabolic process"/>
    <property type="evidence" value="ECO:0007669"/>
    <property type="project" value="UniProtKB-ARBA"/>
</dbReference>
<dbReference type="NCBIfam" id="NF009296">
    <property type="entry name" value="PRK12653.1"/>
    <property type="match status" value="1"/>
</dbReference>
<dbReference type="InterPro" id="IPR001585">
    <property type="entry name" value="TAL/FSA"/>
</dbReference>
<organism evidence="5 6">
    <name type="scientific">Commensalibacter intestini</name>
    <dbReference type="NCBI Taxonomy" id="479936"/>
    <lineage>
        <taxon>Bacteria</taxon>
        <taxon>Pseudomonadati</taxon>
        <taxon>Pseudomonadota</taxon>
        <taxon>Alphaproteobacteria</taxon>
        <taxon>Acetobacterales</taxon>
        <taxon>Acetobacteraceae</taxon>
    </lineage>
</organism>
<dbReference type="Proteomes" id="UP000194946">
    <property type="component" value="Unassembled WGS sequence"/>
</dbReference>
<gene>
    <name evidence="5" type="ORF">HK18_05820</name>
</gene>
<evidence type="ECO:0000256" key="3">
    <source>
        <dbReference type="ARBA" id="ARBA00023126"/>
    </source>
</evidence>
<dbReference type="PANTHER" id="PTHR10683">
    <property type="entry name" value="TRANSALDOLASE"/>
    <property type="match status" value="1"/>
</dbReference>
<evidence type="ECO:0000256" key="1">
    <source>
        <dbReference type="ARBA" id="ARBA00004496"/>
    </source>
</evidence>
<keyword evidence="4" id="KW-0704">Schiff base</keyword>
<dbReference type="Gene3D" id="3.20.20.70">
    <property type="entry name" value="Aldolase class I"/>
    <property type="match status" value="1"/>
</dbReference>
<dbReference type="Pfam" id="PF00923">
    <property type="entry name" value="TAL_FSA"/>
    <property type="match status" value="1"/>
</dbReference>
<dbReference type="GO" id="GO:0005975">
    <property type="term" value="P:carbohydrate metabolic process"/>
    <property type="evidence" value="ECO:0007669"/>
    <property type="project" value="InterPro"/>
</dbReference>
<dbReference type="SUPFAM" id="SSF51569">
    <property type="entry name" value="Aldolase"/>
    <property type="match status" value="1"/>
</dbReference>